<evidence type="ECO:0000313" key="3">
    <source>
        <dbReference type="EMBL" id="MEF2293640.1"/>
    </source>
</evidence>
<dbReference type="Gene3D" id="3.40.50.1400">
    <property type="match status" value="1"/>
</dbReference>
<dbReference type="Proteomes" id="UP001356080">
    <property type="component" value="Unassembled WGS sequence"/>
</dbReference>
<dbReference type="PANTHER" id="PTHR33542:SF3">
    <property type="entry name" value="SIROHYDROCHLORIN FERROCHELATASE, CHLOROPLASTIC"/>
    <property type="match status" value="1"/>
</dbReference>
<dbReference type="InterPro" id="IPR050963">
    <property type="entry name" value="Sirohydro_Cobaltochel/CbiX"/>
</dbReference>
<dbReference type="PANTHER" id="PTHR33542">
    <property type="entry name" value="SIROHYDROCHLORIN FERROCHELATASE, CHLOROPLASTIC"/>
    <property type="match status" value="1"/>
</dbReference>
<sequence length="238" mass="27574">MDKDVVVIVYHGSKDDDKNQAFLNFVDHLNLQAWDDGNARFIGCYIEQAEPTINKIMQQWDSLYGRVYIFPLLFLSGKHYNKDVKEVIAAYEQETNKNTVLLPPLCEDDLFLTYVVERLYSVYNKPVIIATHGTAHDTRANDALEQLTTLLEQQYSCPCSSLFLFGEGQHAVLEQFSFRYELFYILPLTFGKGAVYEQFKDKVLGYPKARLLPPVYFDKSLQNYVLLKLKSLREDVEK</sequence>
<gene>
    <name evidence="3" type="ORF">V2W34_16690</name>
</gene>
<keyword evidence="4" id="KW-1185">Reference proteome</keyword>
<name>A0ABU7VKK2_9BACI</name>
<proteinExistence type="predicted"/>
<evidence type="ECO:0000313" key="4">
    <source>
        <dbReference type="Proteomes" id="UP001356080"/>
    </source>
</evidence>
<dbReference type="CDD" id="cd03416">
    <property type="entry name" value="CbiX_SirB_N"/>
    <property type="match status" value="1"/>
</dbReference>
<comment type="caution">
    <text evidence="3">The sequence shown here is derived from an EMBL/GenBank/DDBJ whole genome shotgun (WGS) entry which is preliminary data.</text>
</comment>
<organism evidence="3 4">
    <name type="scientific">Virgibacillus dokdonensis</name>
    <dbReference type="NCBI Taxonomy" id="302167"/>
    <lineage>
        <taxon>Bacteria</taxon>
        <taxon>Bacillati</taxon>
        <taxon>Bacillota</taxon>
        <taxon>Bacilli</taxon>
        <taxon>Bacillales</taxon>
        <taxon>Bacillaceae</taxon>
        <taxon>Virgibacillus</taxon>
    </lineage>
</organism>
<keyword evidence="2" id="KW-0456">Lyase</keyword>
<reference evidence="3 4" key="1">
    <citation type="submission" date="2024-01" db="EMBL/GenBank/DDBJ databases">
        <title>Survival strategy associated with biotechnological potential of Virgibacillus dokdonensis T4.6 isolated from salt-fermented shrimp paste.</title>
        <authorList>
            <person name="Doan T.V."/>
            <person name="Quach N.T."/>
            <person name="Phi Q.-T."/>
        </authorList>
    </citation>
    <scope>NUCLEOTIDE SEQUENCE [LARGE SCALE GENOMIC DNA]</scope>
    <source>
        <strain evidence="3 4">T4.6</strain>
    </source>
</reference>
<evidence type="ECO:0000256" key="2">
    <source>
        <dbReference type="ARBA" id="ARBA00023239"/>
    </source>
</evidence>
<dbReference type="InterPro" id="IPR002762">
    <property type="entry name" value="CbiX-like"/>
</dbReference>
<dbReference type="SUPFAM" id="SSF53800">
    <property type="entry name" value="Chelatase"/>
    <property type="match status" value="1"/>
</dbReference>
<protein>
    <submittedName>
        <fullName evidence="3">CbiX/SirB N-terminal domain-containing protein</fullName>
    </submittedName>
</protein>
<keyword evidence="1" id="KW-0479">Metal-binding</keyword>
<dbReference type="RefSeq" id="WP_331805878.1">
    <property type="nucleotide sequence ID" value="NZ_JAZHPM010000036.1"/>
</dbReference>
<dbReference type="EMBL" id="JAZHPM010000036">
    <property type="protein sequence ID" value="MEF2293640.1"/>
    <property type="molecule type" value="Genomic_DNA"/>
</dbReference>
<evidence type="ECO:0000256" key="1">
    <source>
        <dbReference type="ARBA" id="ARBA00022723"/>
    </source>
</evidence>
<accession>A0ABU7VKK2</accession>
<dbReference type="Pfam" id="PF01903">
    <property type="entry name" value="CbiX"/>
    <property type="match status" value="1"/>
</dbReference>